<accession>A0A9P7Y2U7</accession>
<organism evidence="3 4">
    <name type="scientific">Linnemannia hyalina</name>
    <dbReference type="NCBI Taxonomy" id="64524"/>
    <lineage>
        <taxon>Eukaryota</taxon>
        <taxon>Fungi</taxon>
        <taxon>Fungi incertae sedis</taxon>
        <taxon>Mucoromycota</taxon>
        <taxon>Mortierellomycotina</taxon>
        <taxon>Mortierellomycetes</taxon>
        <taxon>Mortierellales</taxon>
        <taxon>Mortierellaceae</taxon>
        <taxon>Linnemannia</taxon>
    </lineage>
</organism>
<keyword evidence="2" id="KW-1133">Transmembrane helix</keyword>
<keyword evidence="2" id="KW-0472">Membrane</keyword>
<evidence type="ECO:0000256" key="1">
    <source>
        <dbReference type="SAM" id="MobiDB-lite"/>
    </source>
</evidence>
<feature type="compositionally biased region" description="Pro residues" evidence="1">
    <location>
        <begin position="258"/>
        <end position="269"/>
    </location>
</feature>
<reference evidence="3" key="1">
    <citation type="submission" date="2021-06" db="EMBL/GenBank/DDBJ databases">
        <title>Genome Sequence of Mortierella hyaline Strain SCG-10, a Cold-Adapted, Nitrate-Reducing Fungus Isolated from Soil in Minnesota, USA.</title>
        <authorList>
            <person name="Aldossari N."/>
        </authorList>
    </citation>
    <scope>NUCLEOTIDE SEQUENCE</scope>
    <source>
        <strain evidence="3">SCG-10</strain>
    </source>
</reference>
<gene>
    <name evidence="3" type="ORF">KI688_005932</name>
</gene>
<comment type="caution">
    <text evidence="3">The sequence shown here is derived from an EMBL/GenBank/DDBJ whole genome shotgun (WGS) entry which is preliminary data.</text>
</comment>
<dbReference type="Proteomes" id="UP000707451">
    <property type="component" value="Unassembled WGS sequence"/>
</dbReference>
<name>A0A9P7Y2U7_9FUNG</name>
<feature type="region of interest" description="Disordered" evidence="1">
    <location>
        <begin position="253"/>
        <end position="279"/>
    </location>
</feature>
<sequence length="485" mass="52370">MTSIPIYTNTCIAPGPSGTFVYLVGVPVTNEGRLEVYTVDLSNINSPVAKFINSQTNAIWTSDTVKACFNFESSQQNSPFILQQFQPNSYFVNIYPNGTFASPGYFNNTEFVTPKLCSNNLNYLSSQYSTSKPLISVGTYVTASETMTQGHHVVFDTNGGGVFYSVLDSTITMDNVAYILDQAPDASIRLYSIIPSQSTNLLPVPVSGNVPMFSPFMTVTALNENIILYSISGVGVATFNSFDTDALAWSGPNLMMPASPPSPPKPSPTSCPDSGCSTPTSHTGAIIGGVVGGLALLAIAAFFLIRYRRKSNKSASGAVSASSTEAESQYMGTVQPMQQNHILKHQSMQLPQYQQQNQPPTQLQHWQAIDPYQSLNPQAHSLNEGSGSPTRTLVQQQQQPSPVIFRPQSQWDATSQAHLQPYMYLPPSVGTVAPQQTNTGINASYTQPVYTQGVSAPHTLYAPASQIHTTPIGSQQNVQPQSVPK</sequence>
<proteinExistence type="predicted"/>
<evidence type="ECO:0000313" key="4">
    <source>
        <dbReference type="Proteomes" id="UP000707451"/>
    </source>
</evidence>
<dbReference type="EMBL" id="JAHRHY010000002">
    <property type="protein sequence ID" value="KAG9071717.1"/>
    <property type="molecule type" value="Genomic_DNA"/>
</dbReference>
<keyword evidence="4" id="KW-1185">Reference proteome</keyword>
<protein>
    <recommendedName>
        <fullName evidence="5">Transmembrane protein</fullName>
    </recommendedName>
</protein>
<evidence type="ECO:0000313" key="3">
    <source>
        <dbReference type="EMBL" id="KAG9071717.1"/>
    </source>
</evidence>
<feature type="region of interest" description="Disordered" evidence="1">
    <location>
        <begin position="376"/>
        <end position="401"/>
    </location>
</feature>
<evidence type="ECO:0008006" key="5">
    <source>
        <dbReference type="Google" id="ProtNLM"/>
    </source>
</evidence>
<feature type="transmembrane region" description="Helical" evidence="2">
    <location>
        <begin position="284"/>
        <end position="305"/>
    </location>
</feature>
<dbReference type="AlphaFoldDB" id="A0A9P7Y2U7"/>
<dbReference type="OrthoDB" id="2431312at2759"/>
<evidence type="ECO:0000256" key="2">
    <source>
        <dbReference type="SAM" id="Phobius"/>
    </source>
</evidence>
<keyword evidence="2" id="KW-0812">Transmembrane</keyword>